<evidence type="ECO:0000256" key="1">
    <source>
        <dbReference type="SAM" id="MobiDB-lite"/>
    </source>
</evidence>
<protein>
    <recommendedName>
        <fullName evidence="4">Lipoprotein</fullName>
    </recommendedName>
</protein>
<evidence type="ECO:0000313" key="3">
    <source>
        <dbReference type="Proteomes" id="UP001147700"/>
    </source>
</evidence>
<proteinExistence type="predicted"/>
<gene>
    <name evidence="2" type="ORF">OJ962_16875</name>
</gene>
<feature type="region of interest" description="Disordered" evidence="1">
    <location>
        <begin position="138"/>
        <end position="166"/>
    </location>
</feature>
<comment type="caution">
    <text evidence="2">The sequence shown here is derived from an EMBL/GenBank/DDBJ whole genome shotgun (WGS) entry which is preliminary data.</text>
</comment>
<name>A0ABT4RKU6_9ACTN</name>
<reference evidence="2" key="1">
    <citation type="submission" date="2022-10" db="EMBL/GenBank/DDBJ databases">
        <title>The WGS of Solirubrobacter sp. CPCC 204708.</title>
        <authorList>
            <person name="Jiang Z."/>
        </authorList>
    </citation>
    <scope>NUCLEOTIDE SEQUENCE</scope>
    <source>
        <strain evidence="2">CPCC 204708</strain>
    </source>
</reference>
<accession>A0ABT4RKU6</accession>
<sequence>MTRRILLAAAVAVVAGCGAEKETPSEPAADQNRQAMLDYARCMRENGVDMPDPKFEGGRVTMAVGAPGQRIDPDKLRTAEQACAKYQEAIKPPEMSDEDKAEFKARALEHSRCMRENGIEDFPDPTFDENGGARMKMTRELDPESPAFQKAQQACEKTLPGPGGEG</sequence>
<keyword evidence="3" id="KW-1185">Reference proteome</keyword>
<organism evidence="2 3">
    <name type="scientific">Solirubrobacter deserti</name>
    <dbReference type="NCBI Taxonomy" id="2282478"/>
    <lineage>
        <taxon>Bacteria</taxon>
        <taxon>Bacillati</taxon>
        <taxon>Actinomycetota</taxon>
        <taxon>Thermoleophilia</taxon>
        <taxon>Solirubrobacterales</taxon>
        <taxon>Solirubrobacteraceae</taxon>
        <taxon>Solirubrobacter</taxon>
    </lineage>
</organism>
<dbReference type="EMBL" id="JAPCID010000022">
    <property type="protein sequence ID" value="MDA0139178.1"/>
    <property type="molecule type" value="Genomic_DNA"/>
</dbReference>
<evidence type="ECO:0000313" key="2">
    <source>
        <dbReference type="EMBL" id="MDA0139178.1"/>
    </source>
</evidence>
<dbReference type="Proteomes" id="UP001147700">
    <property type="component" value="Unassembled WGS sequence"/>
</dbReference>
<dbReference type="PROSITE" id="PS51257">
    <property type="entry name" value="PROKAR_LIPOPROTEIN"/>
    <property type="match status" value="1"/>
</dbReference>
<dbReference type="RefSeq" id="WP_202956706.1">
    <property type="nucleotide sequence ID" value="NZ_JAPCID010000022.1"/>
</dbReference>
<evidence type="ECO:0008006" key="4">
    <source>
        <dbReference type="Google" id="ProtNLM"/>
    </source>
</evidence>